<evidence type="ECO:0000259" key="3">
    <source>
        <dbReference type="PROSITE" id="PS50263"/>
    </source>
</evidence>
<dbReference type="InterPro" id="IPR001110">
    <property type="entry name" value="UPF0012_CS"/>
</dbReference>
<dbReference type="Pfam" id="PF00795">
    <property type="entry name" value="CN_hydrolase"/>
    <property type="match status" value="1"/>
</dbReference>
<dbReference type="GO" id="GO:0016811">
    <property type="term" value="F:hydrolase activity, acting on carbon-nitrogen (but not peptide) bonds, in linear amides"/>
    <property type="evidence" value="ECO:0007669"/>
    <property type="project" value="UniProtKB-ARBA"/>
</dbReference>
<dbReference type="InterPro" id="IPR044083">
    <property type="entry name" value="RamA-like"/>
</dbReference>
<reference evidence="5" key="1">
    <citation type="submission" date="2016-11" db="EMBL/GenBank/DDBJ databases">
        <authorList>
            <person name="Varghese N."/>
            <person name="Submissions S."/>
        </authorList>
    </citation>
    <scope>NUCLEOTIDE SEQUENCE [LARGE SCALE GENOMIC DNA]</scope>
    <source>
        <strain evidence="5">DSM 29326</strain>
    </source>
</reference>
<dbReference type="AlphaFoldDB" id="A0A1M5C7U5"/>
<dbReference type="EMBL" id="FQUE01000007">
    <property type="protein sequence ID" value="SHF50730.1"/>
    <property type="molecule type" value="Genomic_DNA"/>
</dbReference>
<evidence type="ECO:0000313" key="4">
    <source>
        <dbReference type="EMBL" id="SHF50730.1"/>
    </source>
</evidence>
<comment type="similarity">
    <text evidence="1">Belongs to the carbon-nitrogen hydrolase superfamily. NIT1/NIT2 family.</text>
</comment>
<accession>A0A1M5C7U5</accession>
<protein>
    <submittedName>
        <fullName evidence="4">Predicted amidohydrolase</fullName>
    </submittedName>
</protein>
<keyword evidence="5" id="KW-1185">Reference proteome</keyword>
<dbReference type="InterPro" id="IPR003010">
    <property type="entry name" value="C-N_Hydrolase"/>
</dbReference>
<proteinExistence type="inferred from homology"/>
<dbReference type="OrthoDB" id="9811121at2"/>
<dbReference type="RefSeq" id="WP_072857929.1">
    <property type="nucleotide sequence ID" value="NZ_FQUE01000007.1"/>
</dbReference>
<dbReference type="PROSITE" id="PS50263">
    <property type="entry name" value="CN_HYDROLASE"/>
    <property type="match status" value="1"/>
</dbReference>
<feature type="domain" description="CN hydrolase" evidence="3">
    <location>
        <begin position="1"/>
        <end position="232"/>
    </location>
</feature>
<dbReference type="SUPFAM" id="SSF56317">
    <property type="entry name" value="Carbon-nitrogen hydrolase"/>
    <property type="match status" value="1"/>
</dbReference>
<evidence type="ECO:0000256" key="2">
    <source>
        <dbReference type="ARBA" id="ARBA00022801"/>
    </source>
</evidence>
<keyword evidence="2 4" id="KW-0378">Hydrolase</keyword>
<name>A0A1M5C7U5_LOKAT</name>
<dbReference type="Gene3D" id="3.60.110.10">
    <property type="entry name" value="Carbon-nitrogen hydrolase"/>
    <property type="match status" value="1"/>
</dbReference>
<dbReference type="Proteomes" id="UP000183987">
    <property type="component" value="Unassembled WGS sequence"/>
</dbReference>
<dbReference type="PROSITE" id="PS01227">
    <property type="entry name" value="UPF0012"/>
    <property type="match status" value="1"/>
</dbReference>
<dbReference type="CDD" id="cd07576">
    <property type="entry name" value="R-amidase_like"/>
    <property type="match status" value="1"/>
</dbReference>
<sequence>MKIALLQLAPHGPIAAPPDMLRQRLRALATAGVELAVLPELLLPGYNQPQAHATLRADARDAIVALAQDAGLAIAFGWAERVGNRVYNAASLIDQSGRTLLHYRKLQLFGPMERTSFAPGTQTPGVGTLNGVRIGLLICYDIEFPEHARAIARQGCDLLLVPTANPAGFEHVQRLLVPARAYENCVTVVYANYAGADGDMTFGGGSVIAGPDGGVLATAGPGPATLIVDLPVADAYDPNLLSTQLADLNLPRTDI</sequence>
<evidence type="ECO:0000256" key="1">
    <source>
        <dbReference type="ARBA" id="ARBA00010613"/>
    </source>
</evidence>
<dbReference type="PANTHER" id="PTHR43674">
    <property type="entry name" value="NITRILASE C965.09-RELATED"/>
    <property type="match status" value="1"/>
</dbReference>
<dbReference type="PANTHER" id="PTHR43674:SF2">
    <property type="entry name" value="BETA-UREIDOPROPIONASE"/>
    <property type="match status" value="1"/>
</dbReference>
<evidence type="ECO:0000313" key="5">
    <source>
        <dbReference type="Proteomes" id="UP000183987"/>
    </source>
</evidence>
<dbReference type="STRING" id="366533.SAMN05444339_10752"/>
<dbReference type="InterPro" id="IPR036526">
    <property type="entry name" value="C-N_Hydrolase_sf"/>
</dbReference>
<gene>
    <name evidence="4" type="ORF">SAMN05444339_10752</name>
</gene>
<dbReference type="InterPro" id="IPR050345">
    <property type="entry name" value="Aliph_Amidase/BUP"/>
</dbReference>
<organism evidence="4 5">
    <name type="scientific">Loktanella atrilutea</name>
    <dbReference type="NCBI Taxonomy" id="366533"/>
    <lineage>
        <taxon>Bacteria</taxon>
        <taxon>Pseudomonadati</taxon>
        <taxon>Pseudomonadota</taxon>
        <taxon>Alphaproteobacteria</taxon>
        <taxon>Rhodobacterales</taxon>
        <taxon>Roseobacteraceae</taxon>
        <taxon>Loktanella</taxon>
    </lineage>
</organism>